<dbReference type="InterPro" id="IPR002881">
    <property type="entry name" value="DUF58"/>
</dbReference>
<keyword evidence="4" id="KW-1185">Reference proteome</keyword>
<organism evidence="3 4">
    <name type="scientific">Sphingomonas panacisoli</name>
    <dbReference type="NCBI Taxonomy" id="1813879"/>
    <lineage>
        <taxon>Bacteria</taxon>
        <taxon>Pseudomonadati</taxon>
        <taxon>Pseudomonadota</taxon>
        <taxon>Alphaproteobacteria</taxon>
        <taxon>Sphingomonadales</taxon>
        <taxon>Sphingomonadaceae</taxon>
        <taxon>Sphingomonas</taxon>
    </lineage>
</organism>
<keyword evidence="1" id="KW-1133">Transmembrane helix</keyword>
<dbReference type="Proteomes" id="UP000315673">
    <property type="component" value="Chromosome"/>
</dbReference>
<reference evidence="3 4" key="1">
    <citation type="submission" date="2019-07" db="EMBL/GenBank/DDBJ databases">
        <title>Full genome sequence of Sphingomonas sp. 4R-6-7(HKS19).</title>
        <authorList>
            <person name="Im W.-T."/>
        </authorList>
    </citation>
    <scope>NUCLEOTIDE SEQUENCE [LARGE SCALE GENOMIC DNA]</scope>
    <source>
        <strain evidence="3 4">HKS19</strain>
    </source>
</reference>
<dbReference type="Pfam" id="PF01882">
    <property type="entry name" value="DUF58"/>
    <property type="match status" value="1"/>
</dbReference>
<dbReference type="EMBL" id="CP042306">
    <property type="protein sequence ID" value="QDZ08569.1"/>
    <property type="molecule type" value="Genomic_DNA"/>
</dbReference>
<protein>
    <submittedName>
        <fullName evidence="3">DUF58 domain-containing protein</fullName>
    </submittedName>
</protein>
<dbReference type="PANTHER" id="PTHR33608:SF3">
    <property type="entry name" value="SLR2013 PROTEIN"/>
    <property type="match status" value="1"/>
</dbReference>
<keyword evidence="1" id="KW-0812">Transmembrane</keyword>
<dbReference type="InterPro" id="IPR036465">
    <property type="entry name" value="vWFA_dom_sf"/>
</dbReference>
<dbReference type="AlphaFoldDB" id="A0A5B8LKW2"/>
<dbReference type="Gene3D" id="3.40.50.410">
    <property type="entry name" value="von Willebrand factor, type A domain"/>
    <property type="match status" value="1"/>
</dbReference>
<name>A0A5B8LKW2_9SPHN</name>
<sequence>MIYPTRLAVFAAAAGAPVALVVAMQMADRWYYALAWPALVLLATLIDVVLAMSARDMQAVLTLPRAASVGESVEALVSVTATARGAPRRAEVAIASDALVEIEDDGRATVDLSGGRGAVALPVETRRRGTARFARLWVRWRGPIGLIWKGKRIDSDASLAILPDIRPVHEKGARIFQRHALQGLMTQLDRGDGTDFDALVEYRSGMDRRAIDWKQSARHLKLHAKEYKTERNNQIVFAVDSGRQMSEPVAGVPRIDRAVGAMLLTGWVALKLGDRVALHSFDSRPRIASGLISGAGAFPELQRLAAKIDYSGDETNYTYALTTLASRLTRRSMIVMFTEFTDLTSADFMIRATAKLAEKHLLMVVVLRDEELEAIVDKAPRTPDDITRAVTAAALLKDRLLALTRLRHLGAHVIESEYDRVGDRLVQGYVDLKRRNLL</sequence>
<dbReference type="KEGG" id="spai:FPZ24_14725"/>
<evidence type="ECO:0000313" key="4">
    <source>
        <dbReference type="Proteomes" id="UP000315673"/>
    </source>
</evidence>
<accession>A0A5B8LKW2</accession>
<feature type="domain" description="DUF58" evidence="2">
    <location>
        <begin position="201"/>
        <end position="371"/>
    </location>
</feature>
<evidence type="ECO:0000256" key="1">
    <source>
        <dbReference type="SAM" id="Phobius"/>
    </source>
</evidence>
<keyword evidence="1" id="KW-0472">Membrane</keyword>
<gene>
    <name evidence="3" type="ORF">FPZ24_14725</name>
</gene>
<evidence type="ECO:0000259" key="2">
    <source>
        <dbReference type="Pfam" id="PF01882"/>
    </source>
</evidence>
<dbReference type="RefSeq" id="WP_146573227.1">
    <property type="nucleotide sequence ID" value="NZ_CP042306.1"/>
</dbReference>
<dbReference type="PANTHER" id="PTHR33608">
    <property type="entry name" value="BLL2464 PROTEIN"/>
    <property type="match status" value="1"/>
</dbReference>
<dbReference type="SUPFAM" id="SSF53300">
    <property type="entry name" value="vWA-like"/>
    <property type="match status" value="1"/>
</dbReference>
<feature type="transmembrane region" description="Helical" evidence="1">
    <location>
        <begin position="33"/>
        <end position="52"/>
    </location>
</feature>
<evidence type="ECO:0000313" key="3">
    <source>
        <dbReference type="EMBL" id="QDZ08569.1"/>
    </source>
</evidence>
<proteinExistence type="predicted"/>
<dbReference type="OrthoDB" id="9776116at2"/>